<reference evidence="3" key="1">
    <citation type="submission" date="2022-11" db="UniProtKB">
        <authorList>
            <consortium name="WormBaseParasite"/>
        </authorList>
    </citation>
    <scope>IDENTIFICATION</scope>
</reference>
<feature type="compositionally biased region" description="Acidic residues" evidence="1">
    <location>
        <begin position="81"/>
        <end position="91"/>
    </location>
</feature>
<evidence type="ECO:0000256" key="1">
    <source>
        <dbReference type="SAM" id="MobiDB-lite"/>
    </source>
</evidence>
<evidence type="ECO:0000313" key="2">
    <source>
        <dbReference type="Proteomes" id="UP000887566"/>
    </source>
</evidence>
<dbReference type="AlphaFoldDB" id="A0A914XPR6"/>
<dbReference type="WBParaSite" id="PSAMB.scaffold9593size4814.g32587.t1">
    <property type="protein sequence ID" value="PSAMB.scaffold9593size4814.g32587.t1"/>
    <property type="gene ID" value="PSAMB.scaffold9593size4814.g32587"/>
</dbReference>
<accession>A0A914XPR6</accession>
<name>A0A914XPR6_9BILA</name>
<dbReference type="Proteomes" id="UP000887566">
    <property type="component" value="Unplaced"/>
</dbReference>
<feature type="region of interest" description="Disordered" evidence="1">
    <location>
        <begin position="65"/>
        <end position="91"/>
    </location>
</feature>
<sequence length="91" mass="9806">MFKGSRGKALRKEVVKKSRLIEADEPQPVQTATLPPEDALRIKEAIASAKSLREVEQLQQMLQSGHIPGKSAAGNGAAPTGDDEAEMETEH</sequence>
<proteinExistence type="predicted"/>
<evidence type="ECO:0000313" key="3">
    <source>
        <dbReference type="WBParaSite" id="PSAMB.scaffold9593size4814.g32587.t1"/>
    </source>
</evidence>
<protein>
    <submittedName>
        <fullName evidence="3">Uncharacterized protein</fullName>
    </submittedName>
</protein>
<organism evidence="2 3">
    <name type="scientific">Plectus sambesii</name>
    <dbReference type="NCBI Taxonomy" id="2011161"/>
    <lineage>
        <taxon>Eukaryota</taxon>
        <taxon>Metazoa</taxon>
        <taxon>Ecdysozoa</taxon>
        <taxon>Nematoda</taxon>
        <taxon>Chromadorea</taxon>
        <taxon>Plectida</taxon>
        <taxon>Plectina</taxon>
        <taxon>Plectoidea</taxon>
        <taxon>Plectidae</taxon>
        <taxon>Plectus</taxon>
    </lineage>
</organism>
<keyword evidence="2" id="KW-1185">Reference proteome</keyword>